<feature type="non-terminal residue" evidence="1">
    <location>
        <position position="1"/>
    </location>
</feature>
<sequence>EWGIIFHMTGKSTSNIILRNSFINNLKGLAFVRQTGNEILQNNFINNIGGSARSDFDIFSSSLSFNNKWNENYWDDKIDFGPKLISGFLSINIDWNPVSEPYIFYGGALY</sequence>
<name>X1BPZ7_9ZZZZ</name>
<reference evidence="1" key="1">
    <citation type="journal article" date="2014" name="Front. Microbiol.">
        <title>High frequency of phylogenetically diverse reductive dehalogenase-homologous genes in deep subseafloor sedimentary metagenomes.</title>
        <authorList>
            <person name="Kawai M."/>
            <person name="Futagami T."/>
            <person name="Toyoda A."/>
            <person name="Takaki Y."/>
            <person name="Nishi S."/>
            <person name="Hori S."/>
            <person name="Arai W."/>
            <person name="Tsubouchi T."/>
            <person name="Morono Y."/>
            <person name="Uchiyama I."/>
            <person name="Ito T."/>
            <person name="Fujiyama A."/>
            <person name="Inagaki F."/>
            <person name="Takami H."/>
        </authorList>
    </citation>
    <scope>NUCLEOTIDE SEQUENCE</scope>
    <source>
        <strain evidence="1">Expedition CK06-06</strain>
    </source>
</reference>
<gene>
    <name evidence="1" type="ORF">S01H4_39151</name>
</gene>
<proteinExistence type="predicted"/>
<dbReference type="EMBL" id="BART01021175">
    <property type="protein sequence ID" value="GAG97070.1"/>
    <property type="molecule type" value="Genomic_DNA"/>
</dbReference>
<accession>X1BPZ7</accession>
<organism evidence="1">
    <name type="scientific">marine sediment metagenome</name>
    <dbReference type="NCBI Taxonomy" id="412755"/>
    <lineage>
        <taxon>unclassified sequences</taxon>
        <taxon>metagenomes</taxon>
        <taxon>ecological metagenomes</taxon>
    </lineage>
</organism>
<dbReference type="AlphaFoldDB" id="X1BPZ7"/>
<evidence type="ECO:0008006" key="2">
    <source>
        <dbReference type="Google" id="ProtNLM"/>
    </source>
</evidence>
<comment type="caution">
    <text evidence="1">The sequence shown here is derived from an EMBL/GenBank/DDBJ whole genome shotgun (WGS) entry which is preliminary data.</text>
</comment>
<evidence type="ECO:0000313" key="1">
    <source>
        <dbReference type="EMBL" id="GAG97070.1"/>
    </source>
</evidence>
<protein>
    <recommendedName>
        <fullName evidence="2">Periplasmic copper-binding protein NosD beta helix domain-containing protein</fullName>
    </recommendedName>
</protein>